<proteinExistence type="inferred from homology"/>
<reference evidence="7 8" key="1">
    <citation type="submission" date="2020-11" db="EMBL/GenBank/DDBJ databases">
        <title>Treponema Peruensis nv. sp., first commensal Treponema isolated from human feces.</title>
        <authorList>
            <person name="Belkhou C."/>
            <person name="Raes J."/>
        </authorList>
    </citation>
    <scope>NUCLEOTIDE SEQUENCE [LARGE SCALE GENOMIC DNA]</scope>
    <source>
        <strain evidence="7 8">RCC2812</strain>
    </source>
</reference>
<dbReference type="Pfam" id="PF01594">
    <property type="entry name" value="AI-2E_transport"/>
    <property type="match status" value="1"/>
</dbReference>
<gene>
    <name evidence="7" type="ORF">IWA51_05555</name>
</gene>
<evidence type="ECO:0000256" key="1">
    <source>
        <dbReference type="ARBA" id="ARBA00004141"/>
    </source>
</evidence>
<feature type="transmembrane region" description="Helical" evidence="6">
    <location>
        <begin position="298"/>
        <end position="329"/>
    </location>
</feature>
<feature type="transmembrane region" description="Helical" evidence="6">
    <location>
        <begin position="63"/>
        <end position="87"/>
    </location>
</feature>
<evidence type="ECO:0000256" key="5">
    <source>
        <dbReference type="ARBA" id="ARBA00023136"/>
    </source>
</evidence>
<dbReference type="PANTHER" id="PTHR21716:SF64">
    <property type="entry name" value="AI-2 TRANSPORT PROTEIN TQSA"/>
    <property type="match status" value="1"/>
</dbReference>
<dbReference type="EMBL" id="CP064936">
    <property type="protein sequence ID" value="QQA02052.1"/>
    <property type="molecule type" value="Genomic_DNA"/>
</dbReference>
<protein>
    <submittedName>
        <fullName evidence="7">AI-2E family transporter</fullName>
    </submittedName>
</protein>
<evidence type="ECO:0000256" key="3">
    <source>
        <dbReference type="ARBA" id="ARBA00022692"/>
    </source>
</evidence>
<evidence type="ECO:0000256" key="2">
    <source>
        <dbReference type="ARBA" id="ARBA00009773"/>
    </source>
</evidence>
<feature type="transmembrane region" description="Helical" evidence="6">
    <location>
        <begin position="203"/>
        <end position="224"/>
    </location>
</feature>
<organism evidence="7 8">
    <name type="scientific">Treponema peruense</name>
    <dbReference type="NCBI Taxonomy" id="2787628"/>
    <lineage>
        <taxon>Bacteria</taxon>
        <taxon>Pseudomonadati</taxon>
        <taxon>Spirochaetota</taxon>
        <taxon>Spirochaetia</taxon>
        <taxon>Spirochaetales</taxon>
        <taxon>Treponemataceae</taxon>
        <taxon>Treponema</taxon>
    </lineage>
</organism>
<comment type="similarity">
    <text evidence="2">Belongs to the autoinducer-2 exporter (AI-2E) (TC 2.A.86) family.</text>
</comment>
<dbReference type="RefSeq" id="WP_198443531.1">
    <property type="nucleotide sequence ID" value="NZ_CBCSHE010000006.1"/>
</dbReference>
<dbReference type="GO" id="GO:0055085">
    <property type="term" value="P:transmembrane transport"/>
    <property type="evidence" value="ECO:0007669"/>
    <property type="project" value="TreeGrafter"/>
</dbReference>
<dbReference type="KEGG" id="tper:IWA51_05555"/>
<feature type="transmembrane region" description="Helical" evidence="6">
    <location>
        <begin position="230"/>
        <end position="254"/>
    </location>
</feature>
<dbReference type="GO" id="GO:0016020">
    <property type="term" value="C:membrane"/>
    <property type="evidence" value="ECO:0007669"/>
    <property type="project" value="UniProtKB-SubCell"/>
</dbReference>
<evidence type="ECO:0000313" key="7">
    <source>
        <dbReference type="EMBL" id="QQA02052.1"/>
    </source>
</evidence>
<dbReference type="InterPro" id="IPR002549">
    <property type="entry name" value="AI-2E-like"/>
</dbReference>
<evidence type="ECO:0000313" key="8">
    <source>
        <dbReference type="Proteomes" id="UP000595224"/>
    </source>
</evidence>
<feature type="transmembrane region" description="Helical" evidence="6">
    <location>
        <begin position="7"/>
        <end position="27"/>
    </location>
</feature>
<keyword evidence="3 6" id="KW-0812">Transmembrane</keyword>
<sequence length="381" mass="42881">MNKPTNFARSIFLLLLFVSFIMVAAVLKLTSSFFIPLTVAVLLSFVFYPFVKRMNSVHIPWIIGILIIVFIAMISFFVVGNLLVASLKTILSTYPKYETRFLGLYEFLAQTFKLPFDENSSLFANLWSSLGVRTTVQNWAISLSNYMISGAKVILMIALFVIFLLIELRGMHSKVKTAFKEEGTSRKLMFIATKIIAEVTRYISIKFTISLITGVLVFLSTSVIKMDFPIIWGFLAFILNFIPNFGSIISWLVTTMFALLQFYPQWGYAIYVAAAVLAINMILGNIVEPRWAGSDLGISPFIILVGLSLWGWMWGFIGMILSVPLLVIIKIICENIEFLKPIAVLLGNGSDRSKKRRTHIPFFNKKNHAAGTETAVQETDA</sequence>
<evidence type="ECO:0000256" key="4">
    <source>
        <dbReference type="ARBA" id="ARBA00022989"/>
    </source>
</evidence>
<feature type="transmembrane region" description="Helical" evidence="6">
    <location>
        <begin position="33"/>
        <end position="51"/>
    </location>
</feature>
<dbReference type="AlphaFoldDB" id="A0A7T3V5X5"/>
<comment type="subcellular location">
    <subcellularLocation>
        <location evidence="1">Membrane</location>
        <topology evidence="1">Multi-pass membrane protein</topology>
    </subcellularLocation>
</comment>
<dbReference type="Proteomes" id="UP000595224">
    <property type="component" value="Chromosome"/>
</dbReference>
<feature type="transmembrane region" description="Helical" evidence="6">
    <location>
        <begin position="266"/>
        <end position="286"/>
    </location>
</feature>
<keyword evidence="4 6" id="KW-1133">Transmembrane helix</keyword>
<feature type="transmembrane region" description="Helical" evidence="6">
    <location>
        <begin position="146"/>
        <end position="166"/>
    </location>
</feature>
<dbReference type="PANTHER" id="PTHR21716">
    <property type="entry name" value="TRANSMEMBRANE PROTEIN"/>
    <property type="match status" value="1"/>
</dbReference>
<accession>A0A7T3V5X5</accession>
<keyword evidence="5 6" id="KW-0472">Membrane</keyword>
<name>A0A7T3V5X5_9SPIR</name>
<evidence type="ECO:0000256" key="6">
    <source>
        <dbReference type="SAM" id="Phobius"/>
    </source>
</evidence>
<keyword evidence="8" id="KW-1185">Reference proteome</keyword>